<evidence type="ECO:0000259" key="1">
    <source>
        <dbReference type="Pfam" id="PF01636"/>
    </source>
</evidence>
<accession>A0A7C1DPD9</accession>
<name>A0A7C1DPD9_UNCKA</name>
<proteinExistence type="predicted"/>
<comment type="caution">
    <text evidence="2">The sequence shown here is derived from an EMBL/GenBank/DDBJ whole genome shotgun (WGS) entry which is preliminary data.</text>
</comment>
<dbReference type="Proteomes" id="UP000886066">
    <property type="component" value="Unassembled WGS sequence"/>
</dbReference>
<dbReference type="Gene3D" id="3.90.1200.10">
    <property type="match status" value="1"/>
</dbReference>
<dbReference type="Pfam" id="PF01636">
    <property type="entry name" value="APH"/>
    <property type="match status" value="1"/>
</dbReference>
<dbReference type="SUPFAM" id="SSF56112">
    <property type="entry name" value="Protein kinase-like (PK-like)"/>
    <property type="match status" value="1"/>
</dbReference>
<sequence length="301" mass="34242">MPKRPVNIPKGAQGYAEFHEKLEKIIEENWGITPQFTNPFSWGYSSTGIYVKDVNQKEYVAMLAENTPSKRAAMEKNFTIASKLNLSVRVPEQLKTKDGKFLLDIPRIEIKSGKDVENKLLSLGNFLSGIPPFDMNEDITLQATNILREIHQVDPNSLGIRLDTIECERPRFLHGDLTPSNILVGYGKIIAVLDFELSLIGPVEYDLARLAVFSWFRIQDSSFIVLLEKVQEEYGTEGATETSMELMKEFALLHCQKHLNNVKQHKDVYETEKAYKADLLFTERQLETLKADLAQIPNPVL</sequence>
<feature type="domain" description="Aminoglycoside phosphotransferase" evidence="1">
    <location>
        <begin position="39"/>
        <end position="227"/>
    </location>
</feature>
<reference evidence="2" key="1">
    <citation type="journal article" date="2020" name="mSystems">
        <title>Genome- and Community-Level Interaction Insights into Carbon Utilization and Element Cycling Functions of Hydrothermarchaeota in Hydrothermal Sediment.</title>
        <authorList>
            <person name="Zhou Z."/>
            <person name="Liu Y."/>
            <person name="Xu W."/>
            <person name="Pan J."/>
            <person name="Luo Z.H."/>
            <person name="Li M."/>
        </authorList>
    </citation>
    <scope>NUCLEOTIDE SEQUENCE [LARGE SCALE GENOMIC DNA]</scope>
    <source>
        <strain evidence="2">SpSt-1219</strain>
    </source>
</reference>
<evidence type="ECO:0000313" key="2">
    <source>
        <dbReference type="EMBL" id="HDQ88585.1"/>
    </source>
</evidence>
<organism evidence="2">
    <name type="scientific">candidate division WWE3 bacterium</name>
    <dbReference type="NCBI Taxonomy" id="2053526"/>
    <lineage>
        <taxon>Bacteria</taxon>
        <taxon>Katanobacteria</taxon>
    </lineage>
</organism>
<protein>
    <submittedName>
        <fullName evidence="2">Aminoglycoside phosphotransferase family protein</fullName>
    </submittedName>
</protein>
<dbReference type="AlphaFoldDB" id="A0A7C1DPD9"/>
<dbReference type="InterPro" id="IPR011009">
    <property type="entry name" value="Kinase-like_dom_sf"/>
</dbReference>
<gene>
    <name evidence="2" type="ORF">ENN92_00330</name>
</gene>
<dbReference type="EMBL" id="DSDM01000018">
    <property type="protein sequence ID" value="HDQ88585.1"/>
    <property type="molecule type" value="Genomic_DNA"/>
</dbReference>
<dbReference type="InterPro" id="IPR002575">
    <property type="entry name" value="Aminoglycoside_PTrfase"/>
</dbReference>